<dbReference type="EMBL" id="GG770381">
    <property type="protein sequence ID" value="EFG28607.2"/>
    <property type="molecule type" value="Genomic_DNA"/>
</dbReference>
<accession>D6LEM2</accession>
<organism evidence="1 2">
    <name type="scientific">Fusobacterium periodonticum 1_1_41FAA</name>
    <dbReference type="NCBI Taxonomy" id="469621"/>
    <lineage>
        <taxon>Bacteria</taxon>
        <taxon>Fusobacteriati</taxon>
        <taxon>Fusobacteriota</taxon>
        <taxon>Fusobacteriia</taxon>
        <taxon>Fusobacteriales</taxon>
        <taxon>Fusobacteriaceae</taxon>
        <taxon>Fusobacterium</taxon>
    </lineage>
</organism>
<dbReference type="GeneID" id="300111512"/>
<sequence length="61" mass="6974">MERHSFEIQRKDGKPIKILMDEKELNGVIEVEISSINSGERAKDSITITFIDIESLKITNL</sequence>
<reference evidence="1 2" key="1">
    <citation type="submission" date="2010-03" db="EMBL/GenBank/DDBJ databases">
        <title>The Genome Sequence of Fusobacterium sp. 1_1_41FAA.</title>
        <authorList>
            <consortium name="The Broad Institute Genome Sequencing Platform"/>
            <person name="Ward D."/>
            <person name="Earl A."/>
            <person name="Feldgarden M."/>
            <person name="Gevers D."/>
            <person name="Young S.K."/>
            <person name="Zeng Q."/>
            <person name="Koehrsen M."/>
            <person name="Alvarado L."/>
            <person name="Berlin A."/>
            <person name="Borenstein D."/>
            <person name="Chapman S."/>
            <person name="Chen Z."/>
            <person name="Engels R."/>
            <person name="Freedman E."/>
            <person name="Gellesch M."/>
            <person name="Goldberg J."/>
            <person name="Griggs A."/>
            <person name="Gujja S."/>
            <person name="Heilman E."/>
            <person name="Heiman D."/>
            <person name="Hepburn T."/>
            <person name="Howarth C."/>
            <person name="Jen D."/>
            <person name="Larson L."/>
            <person name="Mehta T."/>
            <person name="Park D."/>
            <person name="Pearson M."/>
            <person name="Richards J."/>
            <person name="Roberts A."/>
            <person name="Saif S."/>
            <person name="Shea T."/>
            <person name="Shenoy N."/>
            <person name="Sisk P."/>
            <person name="Stolte C."/>
            <person name="Sykes S."/>
            <person name="Walk T."/>
            <person name="White J."/>
            <person name="Yandava C."/>
            <person name="Strauss J.C."/>
            <person name="Ambrose C.E."/>
            <person name="Allen-Vercoe E."/>
            <person name="Haas B."/>
            <person name="Henn M.R."/>
            <person name="Nusbaum C."/>
            <person name="Birren B."/>
        </authorList>
    </citation>
    <scope>NUCLEOTIDE SEQUENCE [LARGE SCALE GENOMIC DNA]</scope>
    <source>
        <strain evidence="1 2">1_1_41FAA</strain>
    </source>
</reference>
<name>D6LEM2_9FUSO</name>
<evidence type="ECO:0000313" key="2">
    <source>
        <dbReference type="Proteomes" id="UP000003964"/>
    </source>
</evidence>
<proteinExistence type="predicted"/>
<dbReference type="RefSeq" id="WP_008820185.1">
    <property type="nucleotide sequence ID" value="NZ_GG770381.1"/>
</dbReference>
<evidence type="ECO:0000313" key="1">
    <source>
        <dbReference type="EMBL" id="EFG28607.2"/>
    </source>
</evidence>
<dbReference type="Proteomes" id="UP000003964">
    <property type="component" value="Unassembled WGS sequence"/>
</dbReference>
<gene>
    <name evidence="1" type="ORF">HMPREF0400_00158</name>
</gene>
<dbReference type="AlphaFoldDB" id="D6LEM2"/>
<protein>
    <submittedName>
        <fullName evidence="1">Uncharacterized protein</fullName>
    </submittedName>
</protein>